<protein>
    <submittedName>
        <fullName evidence="1">Uncharacterized protein</fullName>
    </submittedName>
</protein>
<dbReference type="EMBL" id="KZ107894">
    <property type="protein sequence ID" value="OSS43219.1"/>
    <property type="molecule type" value="Genomic_DNA"/>
</dbReference>
<evidence type="ECO:0000313" key="1">
    <source>
        <dbReference type="EMBL" id="OSS43219.1"/>
    </source>
</evidence>
<dbReference type="InParanoid" id="A0A1Y2LI01"/>
<dbReference type="Proteomes" id="UP000193240">
    <property type="component" value="Unassembled WGS sequence"/>
</dbReference>
<organism evidence="1 2">
    <name type="scientific">Epicoccum nigrum</name>
    <name type="common">Soil fungus</name>
    <name type="synonym">Epicoccum purpurascens</name>
    <dbReference type="NCBI Taxonomy" id="105696"/>
    <lineage>
        <taxon>Eukaryota</taxon>
        <taxon>Fungi</taxon>
        <taxon>Dikarya</taxon>
        <taxon>Ascomycota</taxon>
        <taxon>Pezizomycotina</taxon>
        <taxon>Dothideomycetes</taxon>
        <taxon>Pleosporomycetidae</taxon>
        <taxon>Pleosporales</taxon>
        <taxon>Pleosporineae</taxon>
        <taxon>Didymellaceae</taxon>
        <taxon>Epicoccum</taxon>
    </lineage>
</organism>
<accession>A0A1Y2LI01</accession>
<dbReference type="AlphaFoldDB" id="A0A1Y2LI01"/>
<dbReference type="OMA" id="WERLVWE"/>
<reference evidence="1 2" key="1">
    <citation type="journal article" date="2017" name="Genome Announc.">
        <title>Genome sequence of the saprophytic ascomycete Epicoccum nigrum ICMP 19927 strain isolated from New Zealand.</title>
        <authorList>
            <person name="Fokin M."/>
            <person name="Fleetwood D."/>
            <person name="Weir B.S."/>
            <person name="Villas-Boas S.G."/>
        </authorList>
    </citation>
    <scope>NUCLEOTIDE SEQUENCE [LARGE SCALE GENOMIC DNA]</scope>
    <source>
        <strain evidence="1 2">ICMP 19927</strain>
    </source>
</reference>
<gene>
    <name evidence="1" type="ORF">B5807_12123</name>
</gene>
<evidence type="ECO:0000313" key="2">
    <source>
        <dbReference type="Proteomes" id="UP000193240"/>
    </source>
</evidence>
<keyword evidence="2" id="KW-1185">Reference proteome</keyword>
<sequence length="278" mass="32079">MDTQLNDGAEYGSLPFDRFAVERWDYSESPERDQDQWNALAQSWLTMTHQERQPFWAVHVPYDSPPAGAGFLPTQEQIARVLAPYQTIDERNKLQYLVSHMHKPLWIRTCYATELQPTWESILAAANSLNGGEVEEGAVVFDSEDLYRDCAEDWKTVFLRLPMLSDRQHYDNQLEWDLQHGGCEGHDDEAYSALHEAGIKEEQSIYVVDEEALRENLIKLIYVDYHGNVIWHNKIAPEHVTWYEAYYAAGGMLSWMEELIGDNRALLQPGAQIEGEDI</sequence>
<dbReference type="STRING" id="105696.A0A1Y2LI01"/>
<proteinExistence type="predicted"/>
<name>A0A1Y2LI01_EPING</name>